<feature type="compositionally biased region" description="Gly residues" evidence="1">
    <location>
        <begin position="153"/>
        <end position="169"/>
    </location>
</feature>
<dbReference type="Gene3D" id="2.60.200.20">
    <property type="match status" value="1"/>
</dbReference>
<evidence type="ECO:0000313" key="4">
    <source>
        <dbReference type="Proteomes" id="UP001445335"/>
    </source>
</evidence>
<feature type="compositionally biased region" description="Basic residues" evidence="1">
    <location>
        <begin position="82"/>
        <end position="92"/>
    </location>
</feature>
<gene>
    <name evidence="3" type="ORF">WJX81_004560</name>
</gene>
<reference evidence="3 4" key="1">
    <citation type="journal article" date="2024" name="Nat. Commun.">
        <title>Phylogenomics reveals the evolutionary origins of lichenization in chlorophyte algae.</title>
        <authorList>
            <person name="Puginier C."/>
            <person name="Libourel C."/>
            <person name="Otte J."/>
            <person name="Skaloud P."/>
            <person name="Haon M."/>
            <person name="Grisel S."/>
            <person name="Petersen M."/>
            <person name="Berrin J.G."/>
            <person name="Delaux P.M."/>
            <person name="Dal Grande F."/>
            <person name="Keller J."/>
        </authorList>
    </citation>
    <scope>NUCLEOTIDE SEQUENCE [LARGE SCALE GENOMIC DNA]</scope>
    <source>
        <strain evidence="3 4">SAG 245.80</strain>
    </source>
</reference>
<proteinExistence type="predicted"/>
<protein>
    <recommendedName>
        <fullName evidence="2">FHA domain-containing protein</fullName>
    </recommendedName>
</protein>
<dbReference type="InterPro" id="IPR050923">
    <property type="entry name" value="Cell_Proc_Reg/RNA_Proc"/>
</dbReference>
<organism evidence="3 4">
    <name type="scientific">Elliptochloris bilobata</name>
    <dbReference type="NCBI Taxonomy" id="381761"/>
    <lineage>
        <taxon>Eukaryota</taxon>
        <taxon>Viridiplantae</taxon>
        <taxon>Chlorophyta</taxon>
        <taxon>core chlorophytes</taxon>
        <taxon>Trebouxiophyceae</taxon>
        <taxon>Trebouxiophyceae incertae sedis</taxon>
        <taxon>Elliptochloris clade</taxon>
        <taxon>Elliptochloris</taxon>
    </lineage>
</organism>
<feature type="region of interest" description="Disordered" evidence="1">
    <location>
        <begin position="1"/>
        <end position="191"/>
    </location>
</feature>
<dbReference type="InterPro" id="IPR008984">
    <property type="entry name" value="SMAD_FHA_dom_sf"/>
</dbReference>
<feature type="compositionally biased region" description="Basic residues" evidence="1">
    <location>
        <begin position="18"/>
        <end position="38"/>
    </location>
</feature>
<feature type="compositionally biased region" description="Pro residues" evidence="1">
    <location>
        <begin position="93"/>
        <end position="102"/>
    </location>
</feature>
<dbReference type="PANTHER" id="PTHR23308">
    <property type="entry name" value="NUCLEAR INHIBITOR OF PROTEIN PHOSPHATASE-1"/>
    <property type="match status" value="1"/>
</dbReference>
<dbReference type="SUPFAM" id="SSF101447">
    <property type="entry name" value="Formin homology 2 domain (FH2 domain)"/>
    <property type="match status" value="1"/>
</dbReference>
<dbReference type="InterPro" id="IPR000253">
    <property type="entry name" value="FHA_dom"/>
</dbReference>
<dbReference type="PROSITE" id="PS50006">
    <property type="entry name" value="FHA_DOMAIN"/>
    <property type="match status" value="1"/>
</dbReference>
<dbReference type="EMBL" id="JALJOU010000080">
    <property type="protein sequence ID" value="KAK9823054.1"/>
    <property type="molecule type" value="Genomic_DNA"/>
</dbReference>
<dbReference type="Pfam" id="PF00498">
    <property type="entry name" value="FHA"/>
    <property type="match status" value="1"/>
</dbReference>
<sequence length="331" mass="36739">MLADIYRKVGRAASPPPPRHKLSPPSRAAHKQRARSRSRSRELAKRQRHDASPPRRPERRGGDAQRGDDRQRRHREEDSGARARRSRSRSPPRRLPLPPSRPPNRAAASPAHEHARGFGDEPMPAKQGAAAPPPPPPPPPPPRLPHEDPQDCGGRGGGGRGGGGRGGGRGRGEGDAPAVQVDPNFGLSGKLAEETNTVRGVVLLHTEPPEARKPTLKWRLYIFKAGTLFGDPLYIHRQSSYLFGREHRVVDVPTDHPSCSKQHAVLQYRLIEKEDTGTAVRPYMMDLGSTNGTFLNDERLDPQRYYELLEKDMIKFGNSSREYVLIHEKSG</sequence>
<dbReference type="SUPFAM" id="SSF49879">
    <property type="entry name" value="SMAD/FHA domain"/>
    <property type="match status" value="1"/>
</dbReference>
<dbReference type="Proteomes" id="UP001445335">
    <property type="component" value="Unassembled WGS sequence"/>
</dbReference>
<evidence type="ECO:0000256" key="1">
    <source>
        <dbReference type="SAM" id="MobiDB-lite"/>
    </source>
</evidence>
<feature type="domain" description="FHA" evidence="2">
    <location>
        <begin position="241"/>
        <end position="300"/>
    </location>
</feature>
<dbReference type="AlphaFoldDB" id="A0AAW1QNM8"/>
<accession>A0AAW1QNM8</accession>
<feature type="compositionally biased region" description="Pro residues" evidence="1">
    <location>
        <begin position="131"/>
        <end position="143"/>
    </location>
</feature>
<evidence type="ECO:0000313" key="3">
    <source>
        <dbReference type="EMBL" id="KAK9823054.1"/>
    </source>
</evidence>
<feature type="compositionally biased region" description="Basic and acidic residues" evidence="1">
    <location>
        <begin position="39"/>
        <end position="81"/>
    </location>
</feature>
<dbReference type="SMART" id="SM00240">
    <property type="entry name" value="FHA"/>
    <property type="match status" value="1"/>
</dbReference>
<comment type="caution">
    <text evidence="3">The sequence shown here is derived from an EMBL/GenBank/DDBJ whole genome shotgun (WGS) entry which is preliminary data.</text>
</comment>
<evidence type="ECO:0000259" key="2">
    <source>
        <dbReference type="PROSITE" id="PS50006"/>
    </source>
</evidence>
<keyword evidence="4" id="KW-1185">Reference proteome</keyword>
<name>A0AAW1QNM8_9CHLO</name>